<evidence type="ECO:0000256" key="3">
    <source>
        <dbReference type="ARBA" id="ARBA00023004"/>
    </source>
</evidence>
<name>A0A4R9J884_9LEPT</name>
<dbReference type="PROSITE" id="PS51007">
    <property type="entry name" value="CYTC"/>
    <property type="match status" value="2"/>
</dbReference>
<dbReference type="AlphaFoldDB" id="A0A4R9J884"/>
<gene>
    <name evidence="6" type="ORF">EHQ52_10915</name>
</gene>
<organism evidence="6 7">
    <name type="scientific">Leptospira koniambonensis</name>
    <dbReference type="NCBI Taxonomy" id="2484950"/>
    <lineage>
        <taxon>Bacteria</taxon>
        <taxon>Pseudomonadati</taxon>
        <taxon>Spirochaetota</taxon>
        <taxon>Spirochaetia</taxon>
        <taxon>Leptospirales</taxon>
        <taxon>Leptospiraceae</taxon>
        <taxon>Leptospira</taxon>
    </lineage>
</organism>
<evidence type="ECO:0000256" key="4">
    <source>
        <dbReference type="PROSITE-ProRule" id="PRU00433"/>
    </source>
</evidence>
<keyword evidence="2 4" id="KW-0479">Metal-binding</keyword>
<evidence type="ECO:0000313" key="6">
    <source>
        <dbReference type="EMBL" id="TGL34986.1"/>
    </source>
</evidence>
<evidence type="ECO:0000256" key="2">
    <source>
        <dbReference type="ARBA" id="ARBA00022723"/>
    </source>
</evidence>
<proteinExistence type="predicted"/>
<keyword evidence="1 4" id="KW-0349">Heme</keyword>
<dbReference type="InterPro" id="IPR010538">
    <property type="entry name" value="DHOR"/>
</dbReference>
<comment type="caution">
    <text evidence="6">The sequence shown here is derived from an EMBL/GenBank/DDBJ whole genome shotgun (WGS) entry which is preliminary data.</text>
</comment>
<evidence type="ECO:0000256" key="1">
    <source>
        <dbReference type="ARBA" id="ARBA00022617"/>
    </source>
</evidence>
<dbReference type="SUPFAM" id="SSF46626">
    <property type="entry name" value="Cytochrome c"/>
    <property type="match status" value="1"/>
</dbReference>
<dbReference type="Pfam" id="PF06537">
    <property type="entry name" value="DHOR"/>
    <property type="match status" value="1"/>
</dbReference>
<sequence length="492" mass="53486">MSIRIVTLPIKKYLIVLSVFLIGCSELGKQIFGNGNCSSQDLSCGLSEIYPLVSVSGDQIGSWEYEEGEELSGGKDMTSYDFTSRAYLQFPPGLPLDKISDFTVGQSVFEVPWENSSSGQIDRRGLGPLFNANSCLACHIGNGIGKVPSGPTETMLTALVRLSNDENYGGQLQPFSLNGVPAEGKASVSYSQIDGVFRDGTSYTLRKPKVEFSNLNYGPLASDGEIYSLRNTSKVIGMGLLEAIQDETLLSLQDEYDSNSDGISGRINLILDIETGTNKIGRFGWKANEPNLKQQGSRAFLEDIGVTSPLFPFKNCTSAQTACDSSPHGTLPELNPTKIDMMVKYMRLIAVPARRSPSSSETIAGKRIFFQAGCNSCHISKLVTGNIPGAPEISGQTIRPYTDLLLHDMGEGLTDGRTDHLASGREWRTAPLWGIGLVSKVNGTLQLLHDGRAESFIEAVLWHGGEAERSKQYVLKLSSSQRDQLVKFLESL</sequence>
<dbReference type="GO" id="GO:0046872">
    <property type="term" value="F:metal ion binding"/>
    <property type="evidence" value="ECO:0007669"/>
    <property type="project" value="UniProtKB-KW"/>
</dbReference>
<feature type="domain" description="Cytochrome c" evidence="5">
    <location>
        <begin position="100"/>
        <end position="350"/>
    </location>
</feature>
<dbReference type="PROSITE" id="PS51257">
    <property type="entry name" value="PROKAR_LIPOPROTEIN"/>
    <property type="match status" value="1"/>
</dbReference>
<evidence type="ECO:0000313" key="7">
    <source>
        <dbReference type="Proteomes" id="UP000297871"/>
    </source>
</evidence>
<dbReference type="GO" id="GO:0020037">
    <property type="term" value="F:heme binding"/>
    <property type="evidence" value="ECO:0007669"/>
    <property type="project" value="InterPro"/>
</dbReference>
<dbReference type="PANTHER" id="PTHR30600:SF4">
    <property type="entry name" value="CYTOCHROME C DOMAIN-CONTAINING PROTEIN"/>
    <property type="match status" value="1"/>
</dbReference>
<accession>A0A4R9J884</accession>
<dbReference type="Proteomes" id="UP000297871">
    <property type="component" value="Unassembled WGS sequence"/>
</dbReference>
<dbReference type="EMBL" id="RQFY01000004">
    <property type="protein sequence ID" value="TGL34986.1"/>
    <property type="molecule type" value="Genomic_DNA"/>
</dbReference>
<dbReference type="OrthoDB" id="9805202at2"/>
<keyword evidence="7" id="KW-1185">Reference proteome</keyword>
<dbReference type="InterPro" id="IPR036909">
    <property type="entry name" value="Cyt_c-like_dom_sf"/>
</dbReference>
<evidence type="ECO:0000259" key="5">
    <source>
        <dbReference type="PROSITE" id="PS51007"/>
    </source>
</evidence>
<dbReference type="Gene3D" id="1.10.760.10">
    <property type="entry name" value="Cytochrome c-like domain"/>
    <property type="match status" value="1"/>
</dbReference>
<keyword evidence="3 4" id="KW-0408">Iron</keyword>
<feature type="domain" description="Cytochrome c" evidence="5">
    <location>
        <begin position="360"/>
        <end position="492"/>
    </location>
</feature>
<dbReference type="InterPro" id="IPR051395">
    <property type="entry name" value="Cytochrome_c_Peroxidase/MauG"/>
</dbReference>
<dbReference type="InterPro" id="IPR009056">
    <property type="entry name" value="Cyt_c-like_dom"/>
</dbReference>
<reference evidence="6" key="1">
    <citation type="journal article" date="2019" name="PLoS Negl. Trop. Dis.">
        <title>Revisiting the worldwide diversity of Leptospira species in the environment.</title>
        <authorList>
            <person name="Vincent A.T."/>
            <person name="Schiettekatte O."/>
            <person name="Bourhy P."/>
            <person name="Veyrier F.J."/>
            <person name="Picardeau M."/>
        </authorList>
    </citation>
    <scope>NUCLEOTIDE SEQUENCE [LARGE SCALE GENOMIC DNA]</scope>
    <source>
        <strain evidence="6">201800265</strain>
    </source>
</reference>
<protein>
    <recommendedName>
        <fullName evidence="5">Cytochrome c domain-containing protein</fullName>
    </recommendedName>
</protein>
<dbReference type="GO" id="GO:0004130">
    <property type="term" value="F:cytochrome-c peroxidase activity"/>
    <property type="evidence" value="ECO:0007669"/>
    <property type="project" value="TreeGrafter"/>
</dbReference>
<dbReference type="PIRSF" id="PIRSF028099">
    <property type="entry name" value="DUF1111"/>
    <property type="match status" value="1"/>
</dbReference>
<dbReference type="GO" id="GO:0009055">
    <property type="term" value="F:electron transfer activity"/>
    <property type="evidence" value="ECO:0007669"/>
    <property type="project" value="InterPro"/>
</dbReference>
<dbReference type="PANTHER" id="PTHR30600">
    <property type="entry name" value="CYTOCHROME C PEROXIDASE-RELATED"/>
    <property type="match status" value="1"/>
</dbReference>